<evidence type="ECO:0000313" key="4">
    <source>
        <dbReference type="EMBL" id="VVC36376.1"/>
    </source>
</evidence>
<dbReference type="AlphaFoldDB" id="A0A5E4N295"/>
<feature type="region of interest" description="Disordered" evidence="2">
    <location>
        <begin position="161"/>
        <end position="190"/>
    </location>
</feature>
<evidence type="ECO:0000256" key="3">
    <source>
        <dbReference type="SAM" id="SignalP"/>
    </source>
</evidence>
<dbReference type="GO" id="GO:0062129">
    <property type="term" value="C:chitin-based extracellular matrix"/>
    <property type="evidence" value="ECO:0007669"/>
    <property type="project" value="TreeGrafter"/>
</dbReference>
<sequence>MTSLMVVVIGLVAACSASPSLYFSGPQYYSGYYPTAVVSPIKSQYHTQNELGQYAYGYNDGYSSKSETKHANGLTEGSYSYVDPNGVLQQYKYLSDENGYRVTGTNLPVAPAVPAVEAPAAAPAAAVEIKPASDAELPQQVQDTPEVAAAKAAHQIAYDEAAKAAEASPEEPSSEAVAVEAPAAEPVAKAETPAPAPAAVHVSAPAYSYHPTAYGTYPSYAIHAPVASYAYAAAPAAYAYAPYAAAVPSYTGAYSPVNSQYHSQDEFGQYSYGYNSGSSSKAEVKTIDGVTRGGYSYVDANGLVQQYHYVSDPVNGFRVTGTNLPANTL</sequence>
<feature type="chain" id="PRO_5022954096" evidence="3">
    <location>
        <begin position="18"/>
        <end position="329"/>
    </location>
</feature>
<keyword evidence="3" id="KW-0732">Signal</keyword>
<evidence type="ECO:0000256" key="2">
    <source>
        <dbReference type="SAM" id="MobiDB-lite"/>
    </source>
</evidence>
<dbReference type="GO" id="GO:0008010">
    <property type="term" value="F:structural constituent of chitin-based larval cuticle"/>
    <property type="evidence" value="ECO:0007669"/>
    <property type="project" value="TreeGrafter"/>
</dbReference>
<dbReference type="PANTHER" id="PTHR10380:SF196">
    <property type="entry name" value="CUTICULAR PROTEIN 72EA"/>
    <property type="match status" value="1"/>
</dbReference>
<dbReference type="PROSITE" id="PS51155">
    <property type="entry name" value="CHIT_BIND_RR_2"/>
    <property type="match status" value="2"/>
</dbReference>
<name>A0A5E4N295_9HEMI</name>
<keyword evidence="1" id="KW-0193">Cuticle</keyword>
<feature type="signal peptide" evidence="3">
    <location>
        <begin position="1"/>
        <end position="17"/>
    </location>
</feature>
<evidence type="ECO:0000313" key="5">
    <source>
        <dbReference type="Proteomes" id="UP000325440"/>
    </source>
</evidence>
<protein>
    <submittedName>
        <fullName evidence="4">Insect cuticle protein</fullName>
    </submittedName>
</protein>
<accession>A0A5E4N295</accession>
<evidence type="ECO:0000256" key="1">
    <source>
        <dbReference type="PROSITE-ProRule" id="PRU00497"/>
    </source>
</evidence>
<reference evidence="4 5" key="1">
    <citation type="submission" date="2019-08" db="EMBL/GenBank/DDBJ databases">
        <authorList>
            <person name="Alioto T."/>
            <person name="Alioto T."/>
            <person name="Gomez Garrido J."/>
        </authorList>
    </citation>
    <scope>NUCLEOTIDE SEQUENCE [LARGE SCALE GENOMIC DNA]</scope>
</reference>
<organism evidence="4 5">
    <name type="scientific">Cinara cedri</name>
    <dbReference type="NCBI Taxonomy" id="506608"/>
    <lineage>
        <taxon>Eukaryota</taxon>
        <taxon>Metazoa</taxon>
        <taxon>Ecdysozoa</taxon>
        <taxon>Arthropoda</taxon>
        <taxon>Hexapoda</taxon>
        <taxon>Insecta</taxon>
        <taxon>Pterygota</taxon>
        <taxon>Neoptera</taxon>
        <taxon>Paraneoptera</taxon>
        <taxon>Hemiptera</taxon>
        <taxon>Sternorrhyncha</taxon>
        <taxon>Aphidomorpha</taxon>
        <taxon>Aphidoidea</taxon>
        <taxon>Aphididae</taxon>
        <taxon>Lachninae</taxon>
        <taxon>Cinara</taxon>
    </lineage>
</organism>
<dbReference type="InterPro" id="IPR050468">
    <property type="entry name" value="Cuticle_Struct_Prot"/>
</dbReference>
<dbReference type="Pfam" id="PF00379">
    <property type="entry name" value="Chitin_bind_4"/>
    <property type="match status" value="2"/>
</dbReference>
<dbReference type="EMBL" id="CABPRJ010001432">
    <property type="protein sequence ID" value="VVC36376.1"/>
    <property type="molecule type" value="Genomic_DNA"/>
</dbReference>
<gene>
    <name evidence="4" type="ORF">CINCED_3A001694</name>
</gene>
<feature type="compositionally biased region" description="Low complexity" evidence="2">
    <location>
        <begin position="174"/>
        <end position="190"/>
    </location>
</feature>
<keyword evidence="5" id="KW-1185">Reference proteome</keyword>
<dbReference type="InterPro" id="IPR000618">
    <property type="entry name" value="Insect_cuticle"/>
</dbReference>
<dbReference type="PANTHER" id="PTHR10380">
    <property type="entry name" value="CUTICLE PROTEIN"/>
    <property type="match status" value="1"/>
</dbReference>
<dbReference type="OrthoDB" id="6515429at2759"/>
<proteinExistence type="predicted"/>
<dbReference type="Proteomes" id="UP000325440">
    <property type="component" value="Unassembled WGS sequence"/>
</dbReference>